<gene>
    <name evidence="1" type="ordered locus">VIT_18s0001g07350</name>
</gene>
<accession>F6H121</accession>
<name>F6H121_VITVI</name>
<dbReference type="PaxDb" id="29760-VIT_18s0001g07350.t01"/>
<keyword evidence="2" id="KW-1185">Reference proteome</keyword>
<dbReference type="HOGENOM" id="CLU_2659567_0_0_1"/>
<proteinExistence type="predicted"/>
<evidence type="ECO:0000313" key="2">
    <source>
        <dbReference type="Proteomes" id="UP000009183"/>
    </source>
</evidence>
<dbReference type="EMBL" id="FN595227">
    <property type="protein sequence ID" value="CCB45643.1"/>
    <property type="molecule type" value="Genomic_DNA"/>
</dbReference>
<dbReference type="InParanoid" id="F6H121"/>
<sequence length="76" mass="9043">MYRSWRDPLVTVGARTAYCVIKNLPEECNSYWRVDDNQTFQQCNCKDAGIMWIRLFFRNTNHERKGFMENSEGLST</sequence>
<dbReference type="Proteomes" id="UP000009183">
    <property type="component" value="Chromosome 18"/>
</dbReference>
<organism evidence="1 2">
    <name type="scientific">Vitis vinifera</name>
    <name type="common">Grape</name>
    <dbReference type="NCBI Taxonomy" id="29760"/>
    <lineage>
        <taxon>Eukaryota</taxon>
        <taxon>Viridiplantae</taxon>
        <taxon>Streptophyta</taxon>
        <taxon>Embryophyta</taxon>
        <taxon>Tracheophyta</taxon>
        <taxon>Spermatophyta</taxon>
        <taxon>Magnoliopsida</taxon>
        <taxon>eudicotyledons</taxon>
        <taxon>Gunneridae</taxon>
        <taxon>Pentapetalae</taxon>
        <taxon>rosids</taxon>
        <taxon>Vitales</taxon>
        <taxon>Vitaceae</taxon>
        <taxon>Viteae</taxon>
        <taxon>Vitis</taxon>
    </lineage>
</organism>
<reference evidence="2" key="1">
    <citation type="journal article" date="2007" name="Nature">
        <title>The grapevine genome sequence suggests ancestral hexaploidization in major angiosperm phyla.</title>
        <authorList>
            <consortium name="The French-Italian Public Consortium for Grapevine Genome Characterization."/>
            <person name="Jaillon O."/>
            <person name="Aury J.-M."/>
            <person name="Noel B."/>
            <person name="Policriti A."/>
            <person name="Clepet C."/>
            <person name="Casagrande A."/>
            <person name="Choisne N."/>
            <person name="Aubourg S."/>
            <person name="Vitulo N."/>
            <person name="Jubin C."/>
            <person name="Vezzi A."/>
            <person name="Legeai F."/>
            <person name="Hugueney P."/>
            <person name="Dasilva C."/>
            <person name="Horner D."/>
            <person name="Mica E."/>
            <person name="Jublot D."/>
            <person name="Poulain J."/>
            <person name="Bruyere C."/>
            <person name="Billault A."/>
            <person name="Segurens B."/>
            <person name="Gouyvenoux M."/>
            <person name="Ugarte E."/>
            <person name="Cattonaro F."/>
            <person name="Anthouard V."/>
            <person name="Vico V."/>
            <person name="Del Fabbro C."/>
            <person name="Alaux M."/>
            <person name="Di Gaspero G."/>
            <person name="Dumas V."/>
            <person name="Felice N."/>
            <person name="Paillard S."/>
            <person name="Juman I."/>
            <person name="Moroldo M."/>
            <person name="Scalabrin S."/>
            <person name="Canaguier A."/>
            <person name="Le Clainche I."/>
            <person name="Malacrida G."/>
            <person name="Durand E."/>
            <person name="Pesole G."/>
            <person name="Laucou V."/>
            <person name="Chatelet P."/>
            <person name="Merdinoglu D."/>
            <person name="Delledonne M."/>
            <person name="Pezzotti M."/>
            <person name="Lecharny A."/>
            <person name="Scarpelli C."/>
            <person name="Artiguenave F."/>
            <person name="Pe M.E."/>
            <person name="Valle G."/>
            <person name="Morgante M."/>
            <person name="Caboche M."/>
            <person name="Adam-Blondon A.-F."/>
            <person name="Weissenbach J."/>
            <person name="Quetier F."/>
            <person name="Wincker P."/>
        </authorList>
    </citation>
    <scope>NUCLEOTIDE SEQUENCE [LARGE SCALE GENOMIC DNA]</scope>
    <source>
        <strain evidence="2">cv. Pinot noir / PN40024</strain>
    </source>
</reference>
<dbReference type="AlphaFoldDB" id="F6H121"/>
<protein>
    <submittedName>
        <fullName evidence="1">Uncharacterized protein</fullName>
    </submittedName>
</protein>
<evidence type="ECO:0000313" key="1">
    <source>
        <dbReference type="EMBL" id="CCB45643.1"/>
    </source>
</evidence>